<feature type="signal peptide" evidence="1">
    <location>
        <begin position="1"/>
        <end position="24"/>
    </location>
</feature>
<organism evidence="2 3">
    <name type="scientific">Paenibacillus thiaminolyticus</name>
    <name type="common">Bacillus thiaminolyticus</name>
    <dbReference type="NCBI Taxonomy" id="49283"/>
    <lineage>
        <taxon>Bacteria</taxon>
        <taxon>Bacillati</taxon>
        <taxon>Bacillota</taxon>
        <taxon>Bacilli</taxon>
        <taxon>Bacillales</taxon>
        <taxon>Paenibacillaceae</taxon>
        <taxon>Paenibacillus</taxon>
    </lineage>
</organism>
<comment type="caution">
    <text evidence="2">The sequence shown here is derived from an EMBL/GenBank/DDBJ whole genome shotgun (WGS) entry which is preliminary data.</text>
</comment>
<evidence type="ECO:0000313" key="2">
    <source>
        <dbReference type="EMBL" id="RJG22789.1"/>
    </source>
</evidence>
<keyword evidence="1" id="KW-0732">Signal</keyword>
<dbReference type="OrthoDB" id="2623543at2"/>
<evidence type="ECO:0000256" key="1">
    <source>
        <dbReference type="SAM" id="SignalP"/>
    </source>
</evidence>
<sequence>MFKKAAILSLAIASTVVMTQGAYAAEHKVPANVNNQQQAVTSENGIVLFSATYNVNADGVRLRTNPSLSGTTLGLLYKGDMVNAGHGFDPVYADGYYWLNVYSYKHNAWGWVATNYLTEIG</sequence>
<dbReference type="EMBL" id="QYZD01000014">
    <property type="protein sequence ID" value="RJG22789.1"/>
    <property type="molecule type" value="Genomic_DNA"/>
</dbReference>
<evidence type="ECO:0000313" key="3">
    <source>
        <dbReference type="Proteomes" id="UP000266177"/>
    </source>
</evidence>
<dbReference type="AlphaFoldDB" id="A0A3A3GG06"/>
<reference evidence="2 3" key="1">
    <citation type="submission" date="2018-09" db="EMBL/GenBank/DDBJ databases">
        <title>Paenibacillus SK2017-BO5.</title>
        <authorList>
            <person name="Piskunova J.V."/>
            <person name="Dubiley S.A."/>
            <person name="Severinov K.V."/>
        </authorList>
    </citation>
    <scope>NUCLEOTIDE SEQUENCE [LARGE SCALE GENOMIC DNA]</scope>
    <source>
        <strain evidence="2 3">BO5</strain>
    </source>
</reference>
<dbReference type="RefSeq" id="WP_119794599.1">
    <property type="nucleotide sequence ID" value="NZ_QYZD01000014.1"/>
</dbReference>
<dbReference type="Gene3D" id="2.30.30.40">
    <property type="entry name" value="SH3 Domains"/>
    <property type="match status" value="1"/>
</dbReference>
<feature type="chain" id="PRO_5017208859" evidence="1">
    <location>
        <begin position="25"/>
        <end position="121"/>
    </location>
</feature>
<gene>
    <name evidence="2" type="ORF">DQX05_16295</name>
</gene>
<dbReference type="Proteomes" id="UP000266177">
    <property type="component" value="Unassembled WGS sequence"/>
</dbReference>
<proteinExistence type="predicted"/>
<name>A0A3A3GG06_PANTH</name>
<accession>A0A3A3GG06</accession>
<protein>
    <submittedName>
        <fullName evidence="2">SH3 domain-containing protein</fullName>
    </submittedName>
</protein>